<dbReference type="EMBL" id="BAABKI010000020">
    <property type="protein sequence ID" value="GAA5175686.1"/>
    <property type="molecule type" value="Genomic_DNA"/>
</dbReference>
<organism evidence="3 4">
    <name type="scientific">Modicisalibacter zincidurans</name>
    <dbReference type="NCBI Taxonomy" id="1178777"/>
    <lineage>
        <taxon>Bacteria</taxon>
        <taxon>Pseudomonadati</taxon>
        <taxon>Pseudomonadota</taxon>
        <taxon>Gammaproteobacteria</taxon>
        <taxon>Oceanospirillales</taxon>
        <taxon>Halomonadaceae</taxon>
        <taxon>Modicisalibacter</taxon>
    </lineage>
</organism>
<feature type="compositionally biased region" description="Basic and acidic residues" evidence="1">
    <location>
        <begin position="45"/>
        <end position="64"/>
    </location>
</feature>
<evidence type="ECO:0000256" key="1">
    <source>
        <dbReference type="SAM" id="MobiDB-lite"/>
    </source>
</evidence>
<evidence type="ECO:0000256" key="2">
    <source>
        <dbReference type="SAM" id="SignalP"/>
    </source>
</evidence>
<gene>
    <name evidence="3" type="ORF">GCM10023342_19550</name>
</gene>
<feature type="signal peptide" evidence="2">
    <location>
        <begin position="1"/>
        <end position="29"/>
    </location>
</feature>
<keyword evidence="4" id="KW-1185">Reference proteome</keyword>
<feature type="chain" id="PRO_5045157337" description="Secreted protein" evidence="2">
    <location>
        <begin position="30"/>
        <end position="140"/>
    </location>
</feature>
<feature type="compositionally biased region" description="Polar residues" evidence="1">
    <location>
        <begin position="131"/>
        <end position="140"/>
    </location>
</feature>
<reference evidence="4" key="1">
    <citation type="journal article" date="2019" name="Int. J. Syst. Evol. Microbiol.">
        <title>The Global Catalogue of Microorganisms (GCM) 10K type strain sequencing project: providing services to taxonomists for standard genome sequencing and annotation.</title>
        <authorList>
            <consortium name="The Broad Institute Genomics Platform"/>
            <consortium name="The Broad Institute Genome Sequencing Center for Infectious Disease"/>
            <person name="Wu L."/>
            <person name="Ma J."/>
        </authorList>
    </citation>
    <scope>NUCLEOTIDE SEQUENCE [LARGE SCALE GENOMIC DNA]</scope>
    <source>
        <strain evidence="4">JCM 18472</strain>
    </source>
</reference>
<sequence>MRLKHKPTLTGGLMLAGILLLATPFPAAADERRHDITFGSQTSGSDRHRDDPRMGWQDGRDRWRGYTGGDRNGHRNRPGWAPNVEVIVDGVSSDDRRSLRDPLEGPDRCHQLRSDSWSTNMLDCPAPTPPTRSQDWSSAQ</sequence>
<comment type="caution">
    <text evidence="3">The sequence shown here is derived from an EMBL/GenBank/DDBJ whole genome shotgun (WGS) entry which is preliminary data.</text>
</comment>
<proteinExistence type="predicted"/>
<dbReference type="Proteomes" id="UP001500074">
    <property type="component" value="Unassembled WGS sequence"/>
</dbReference>
<keyword evidence="2" id="KW-0732">Signal</keyword>
<evidence type="ECO:0000313" key="3">
    <source>
        <dbReference type="EMBL" id="GAA5175686.1"/>
    </source>
</evidence>
<protein>
    <recommendedName>
        <fullName evidence="5">Secreted protein</fullName>
    </recommendedName>
</protein>
<evidence type="ECO:0008006" key="5">
    <source>
        <dbReference type="Google" id="ProtNLM"/>
    </source>
</evidence>
<feature type="region of interest" description="Disordered" evidence="1">
    <location>
        <begin position="37"/>
        <end position="140"/>
    </location>
</feature>
<feature type="compositionally biased region" description="Basic and acidic residues" evidence="1">
    <location>
        <begin position="93"/>
        <end position="113"/>
    </location>
</feature>
<accession>A0ABP9REF0</accession>
<evidence type="ECO:0000313" key="4">
    <source>
        <dbReference type="Proteomes" id="UP001500074"/>
    </source>
</evidence>
<name>A0ABP9REF0_9GAMM</name>